<proteinExistence type="predicted"/>
<name>A0A448X6E7_9PLAT</name>
<evidence type="ECO:0000313" key="1">
    <source>
        <dbReference type="EMBL" id="VEL29287.1"/>
    </source>
</evidence>
<keyword evidence="2" id="KW-1185">Reference proteome</keyword>
<evidence type="ECO:0000313" key="2">
    <source>
        <dbReference type="Proteomes" id="UP000784294"/>
    </source>
</evidence>
<protein>
    <submittedName>
        <fullName evidence="1">Uncharacterized protein</fullName>
    </submittedName>
</protein>
<reference evidence="1" key="1">
    <citation type="submission" date="2018-11" db="EMBL/GenBank/DDBJ databases">
        <authorList>
            <consortium name="Pathogen Informatics"/>
        </authorList>
    </citation>
    <scope>NUCLEOTIDE SEQUENCE</scope>
</reference>
<gene>
    <name evidence="1" type="ORF">PXEA_LOCUS22727</name>
</gene>
<dbReference type="Proteomes" id="UP000784294">
    <property type="component" value="Unassembled WGS sequence"/>
</dbReference>
<dbReference type="AlphaFoldDB" id="A0A448X6E7"/>
<sequence length="87" mass="9658">MVAAWGGEARQDEQTDSVKLITDHTQKGMAYLVTSSIGTIPCMQIADKKLSIHTEKINMTPLPAARLECKLKFRANSKTPKPKHIHT</sequence>
<dbReference type="EMBL" id="CAAALY010101847">
    <property type="protein sequence ID" value="VEL29287.1"/>
    <property type="molecule type" value="Genomic_DNA"/>
</dbReference>
<accession>A0A448X6E7</accession>
<organism evidence="1 2">
    <name type="scientific">Protopolystoma xenopodis</name>
    <dbReference type="NCBI Taxonomy" id="117903"/>
    <lineage>
        <taxon>Eukaryota</taxon>
        <taxon>Metazoa</taxon>
        <taxon>Spiralia</taxon>
        <taxon>Lophotrochozoa</taxon>
        <taxon>Platyhelminthes</taxon>
        <taxon>Monogenea</taxon>
        <taxon>Polyopisthocotylea</taxon>
        <taxon>Polystomatidea</taxon>
        <taxon>Polystomatidae</taxon>
        <taxon>Protopolystoma</taxon>
    </lineage>
</organism>
<comment type="caution">
    <text evidence="1">The sequence shown here is derived from an EMBL/GenBank/DDBJ whole genome shotgun (WGS) entry which is preliminary data.</text>
</comment>